<comment type="caution">
    <text evidence="1">The sequence shown here is derived from an EMBL/GenBank/DDBJ whole genome shotgun (WGS) entry which is preliminary data.</text>
</comment>
<dbReference type="AlphaFoldDB" id="A0A2S4N509"/>
<accession>A0A2S4N509</accession>
<evidence type="ECO:0000313" key="1">
    <source>
        <dbReference type="EMBL" id="POS00740.1"/>
    </source>
</evidence>
<dbReference type="EMBL" id="PQNY01000025">
    <property type="protein sequence ID" value="POS00740.1"/>
    <property type="molecule type" value="Genomic_DNA"/>
</dbReference>
<dbReference type="Proteomes" id="UP000237056">
    <property type="component" value="Unassembled WGS sequence"/>
</dbReference>
<name>A0A2S4N509_9FLAO</name>
<protein>
    <submittedName>
        <fullName evidence="1">Uncharacterized protein</fullName>
    </submittedName>
</protein>
<organism evidence="1 2">
    <name type="scientific">Flavobacterium croceum DSM 17960</name>
    <dbReference type="NCBI Taxonomy" id="1121886"/>
    <lineage>
        <taxon>Bacteria</taxon>
        <taxon>Pseudomonadati</taxon>
        <taxon>Bacteroidota</taxon>
        <taxon>Flavobacteriia</taxon>
        <taxon>Flavobacteriales</taxon>
        <taxon>Flavobacteriaceae</taxon>
        <taxon>Flavobacterium</taxon>
    </lineage>
</organism>
<evidence type="ECO:0000313" key="2">
    <source>
        <dbReference type="Proteomes" id="UP000237056"/>
    </source>
</evidence>
<gene>
    <name evidence="1" type="ORF">Q361_1251</name>
</gene>
<keyword evidence="2" id="KW-1185">Reference proteome</keyword>
<reference evidence="1 2" key="1">
    <citation type="submission" date="2018-01" db="EMBL/GenBank/DDBJ databases">
        <title>Genomic Encyclopedia of Type Strains, Phase I: the one thousand microbial genomes (KMG-I) project.</title>
        <authorList>
            <person name="Goeker M."/>
        </authorList>
    </citation>
    <scope>NUCLEOTIDE SEQUENCE [LARGE SCALE GENOMIC DNA]</scope>
    <source>
        <strain evidence="1 2">DSM 17960</strain>
    </source>
</reference>
<proteinExistence type="predicted"/>
<sequence>MAAEVLLETFVQGSTAIIILNFSAKNPPHRQAEKRWQIYYDETTKNHIHRNNYTFCKLRKGN</sequence>